<dbReference type="Proteomes" id="UP001322138">
    <property type="component" value="Unassembled WGS sequence"/>
</dbReference>
<accession>A0ABR0FCM2</accession>
<protein>
    <submittedName>
        <fullName evidence="1">Uncharacterized protein</fullName>
    </submittedName>
</protein>
<evidence type="ECO:0000313" key="1">
    <source>
        <dbReference type="EMBL" id="KAK4641723.1"/>
    </source>
</evidence>
<dbReference type="GeneID" id="87892084"/>
<dbReference type="EMBL" id="JAFFGZ010000007">
    <property type="protein sequence ID" value="KAK4641723.1"/>
    <property type="molecule type" value="Genomic_DNA"/>
</dbReference>
<dbReference type="RefSeq" id="XP_062730699.1">
    <property type="nucleotide sequence ID" value="XM_062872796.1"/>
</dbReference>
<comment type="caution">
    <text evidence="1">The sequence shown here is derived from an EMBL/GenBank/DDBJ whole genome shotgun (WGS) entry which is preliminary data.</text>
</comment>
<organism evidence="1 2">
    <name type="scientific">Podospora bellae-mahoneyi</name>
    <dbReference type="NCBI Taxonomy" id="2093777"/>
    <lineage>
        <taxon>Eukaryota</taxon>
        <taxon>Fungi</taxon>
        <taxon>Dikarya</taxon>
        <taxon>Ascomycota</taxon>
        <taxon>Pezizomycotina</taxon>
        <taxon>Sordariomycetes</taxon>
        <taxon>Sordariomycetidae</taxon>
        <taxon>Sordariales</taxon>
        <taxon>Podosporaceae</taxon>
        <taxon>Podospora</taxon>
    </lineage>
</organism>
<name>A0ABR0FCM2_9PEZI</name>
<gene>
    <name evidence="1" type="ORF">QC761_0077020</name>
</gene>
<proteinExistence type="predicted"/>
<reference evidence="1 2" key="1">
    <citation type="journal article" date="2023" name="bioRxiv">
        <title>High-quality genome assemblies of four members of thePodospora anserinaspecies complex.</title>
        <authorList>
            <person name="Ament-Velasquez S.L."/>
            <person name="Vogan A.A."/>
            <person name="Wallerman O."/>
            <person name="Hartmann F."/>
            <person name="Gautier V."/>
            <person name="Silar P."/>
            <person name="Giraud T."/>
            <person name="Johannesson H."/>
        </authorList>
    </citation>
    <scope>NUCLEOTIDE SEQUENCE [LARGE SCALE GENOMIC DNA]</scope>
    <source>
        <strain evidence="1 2">CBS 112042</strain>
    </source>
</reference>
<sequence length="130" mass="14925">MAENTQNDVDAEVPRILAVNINCAVGRLADYGKDLWYAIELHSNHDVFTKDVAPSPSLLEIPVVDKKPFLVQHLEGLHQYNSAILDRFGDGEGPPKDMYSRRAFERFWNEYKAERADDSTWRDVKSPYEV</sequence>
<keyword evidence="2" id="KW-1185">Reference proteome</keyword>
<evidence type="ECO:0000313" key="2">
    <source>
        <dbReference type="Proteomes" id="UP001322138"/>
    </source>
</evidence>